<feature type="compositionally biased region" description="Polar residues" evidence="5">
    <location>
        <begin position="281"/>
        <end position="294"/>
    </location>
</feature>
<evidence type="ECO:0000313" key="8">
    <source>
        <dbReference type="EMBL" id="CAE6444919.1"/>
    </source>
</evidence>
<keyword evidence="7" id="KW-0732">Signal</keyword>
<sequence>MVRMVSVRSLAIATLFSVSAYADPWTNVTCTNPNLAWVAVLTPFNNHLAWLLPILAPYAEPTIRGGSLNSAGVQSITSRARLPSAYVRPLSGAFWQHALYAKGWIQAGASMFSFLSNGAKNRTRLPRWTVYANDCTIADTSPPGIYPAAIPSGVAVPDWAYYDFVTAGVFNQVIASQQTGPESTAPPGASSTAASTASTATSTSTAAPVNNSSGGSNTGAIVGGVVGGVLGIALVALIGFIVVRKNKQSKPGPHELPPTPTELTKPAIQYDGGYTPYYQPVAQSPNVVPTTQSYYKPYDPSDPSTFPVDPHANSPNPPESVPPLSYSQHTDTRPSHYHGVPEL</sequence>
<evidence type="ECO:0008006" key="10">
    <source>
        <dbReference type="Google" id="ProtNLM"/>
    </source>
</evidence>
<evidence type="ECO:0000313" key="9">
    <source>
        <dbReference type="Proteomes" id="UP000663841"/>
    </source>
</evidence>
<evidence type="ECO:0000256" key="7">
    <source>
        <dbReference type="SAM" id="SignalP"/>
    </source>
</evidence>
<reference evidence="8" key="1">
    <citation type="submission" date="2021-01" db="EMBL/GenBank/DDBJ databases">
        <authorList>
            <person name="Kaushik A."/>
        </authorList>
    </citation>
    <scope>NUCLEOTIDE SEQUENCE</scope>
    <source>
        <strain evidence="8">AG3-T5</strain>
    </source>
</reference>
<feature type="transmembrane region" description="Helical" evidence="6">
    <location>
        <begin position="220"/>
        <end position="243"/>
    </location>
</feature>
<feature type="region of interest" description="Disordered" evidence="5">
    <location>
        <begin position="247"/>
        <end position="343"/>
    </location>
</feature>
<keyword evidence="3 6" id="KW-1133">Transmembrane helix</keyword>
<gene>
    <name evidence="8" type="ORF">RDB_LOCUS109662</name>
</gene>
<protein>
    <recommendedName>
        <fullName evidence="10">Transmembrane protein</fullName>
    </recommendedName>
</protein>
<dbReference type="AlphaFoldDB" id="A0A8H3B0S8"/>
<dbReference type="PANTHER" id="PTHR15549">
    <property type="entry name" value="PAIRED IMMUNOGLOBULIN-LIKE TYPE 2 RECEPTOR"/>
    <property type="match status" value="1"/>
</dbReference>
<evidence type="ECO:0000256" key="3">
    <source>
        <dbReference type="ARBA" id="ARBA00022989"/>
    </source>
</evidence>
<dbReference type="GO" id="GO:0016020">
    <property type="term" value="C:membrane"/>
    <property type="evidence" value="ECO:0007669"/>
    <property type="project" value="UniProtKB-SubCell"/>
</dbReference>
<dbReference type="GO" id="GO:0071944">
    <property type="term" value="C:cell periphery"/>
    <property type="evidence" value="ECO:0007669"/>
    <property type="project" value="UniProtKB-ARBA"/>
</dbReference>
<feature type="region of interest" description="Disordered" evidence="5">
    <location>
        <begin position="178"/>
        <end position="216"/>
    </location>
</feature>
<evidence type="ECO:0000256" key="5">
    <source>
        <dbReference type="SAM" id="MobiDB-lite"/>
    </source>
</evidence>
<accession>A0A8H3B0S8</accession>
<comment type="caution">
    <text evidence="8">The sequence shown here is derived from an EMBL/GenBank/DDBJ whole genome shotgun (WGS) entry which is preliminary data.</text>
</comment>
<feature type="compositionally biased region" description="Low complexity" evidence="5">
    <location>
        <begin position="183"/>
        <end position="208"/>
    </location>
</feature>
<evidence type="ECO:0000256" key="6">
    <source>
        <dbReference type="SAM" id="Phobius"/>
    </source>
</evidence>
<comment type="subcellular location">
    <subcellularLocation>
        <location evidence="1">Membrane</location>
        <topology evidence="1">Single-pass membrane protein</topology>
    </subcellularLocation>
</comment>
<dbReference type="InterPro" id="IPR051694">
    <property type="entry name" value="Immunoregulatory_rcpt-like"/>
</dbReference>
<evidence type="ECO:0000256" key="1">
    <source>
        <dbReference type="ARBA" id="ARBA00004167"/>
    </source>
</evidence>
<evidence type="ECO:0000256" key="2">
    <source>
        <dbReference type="ARBA" id="ARBA00022692"/>
    </source>
</evidence>
<feature type="chain" id="PRO_5034502892" description="Transmembrane protein" evidence="7">
    <location>
        <begin position="23"/>
        <end position="343"/>
    </location>
</feature>
<dbReference type="Proteomes" id="UP000663841">
    <property type="component" value="Unassembled WGS sequence"/>
</dbReference>
<feature type="signal peptide" evidence="7">
    <location>
        <begin position="1"/>
        <end position="22"/>
    </location>
</feature>
<dbReference type="EMBL" id="CAJMWW010000108">
    <property type="protein sequence ID" value="CAE6444919.1"/>
    <property type="molecule type" value="Genomic_DNA"/>
</dbReference>
<evidence type="ECO:0000256" key="4">
    <source>
        <dbReference type="ARBA" id="ARBA00023136"/>
    </source>
</evidence>
<name>A0A8H3B0S8_9AGAM</name>
<feature type="compositionally biased region" description="Basic and acidic residues" evidence="5">
    <location>
        <begin position="330"/>
        <end position="343"/>
    </location>
</feature>
<proteinExistence type="predicted"/>
<dbReference type="PANTHER" id="PTHR15549:SF26">
    <property type="entry name" value="AXIAL BUDDING PATTERN PROTEIN 2-RELATED"/>
    <property type="match status" value="1"/>
</dbReference>
<keyword evidence="4 6" id="KW-0472">Membrane</keyword>
<keyword evidence="2 6" id="KW-0812">Transmembrane</keyword>
<organism evidence="8 9">
    <name type="scientific">Rhizoctonia solani</name>
    <dbReference type="NCBI Taxonomy" id="456999"/>
    <lineage>
        <taxon>Eukaryota</taxon>
        <taxon>Fungi</taxon>
        <taxon>Dikarya</taxon>
        <taxon>Basidiomycota</taxon>
        <taxon>Agaricomycotina</taxon>
        <taxon>Agaricomycetes</taxon>
        <taxon>Cantharellales</taxon>
        <taxon>Ceratobasidiaceae</taxon>
        <taxon>Rhizoctonia</taxon>
    </lineage>
</organism>